<evidence type="ECO:0000313" key="5">
    <source>
        <dbReference type="Proteomes" id="UP000092555"/>
    </source>
</evidence>
<dbReference type="InterPro" id="IPR009053">
    <property type="entry name" value="Prefoldin"/>
</dbReference>
<dbReference type="STRING" id="869754.A0A1A0H7M7"/>
<proteinExistence type="inferred from homology"/>
<gene>
    <name evidence="4" type="ORF">METBIDRAFT_45107</name>
</gene>
<dbReference type="AlphaFoldDB" id="A0A1A0H7M7"/>
<name>A0A1A0H7M7_9ASCO</name>
<dbReference type="GO" id="GO:0016272">
    <property type="term" value="C:prefoldin complex"/>
    <property type="evidence" value="ECO:0007669"/>
    <property type="project" value="InterPro"/>
</dbReference>
<dbReference type="PANTHER" id="PTHR13303">
    <property type="entry name" value="PREFOLDIN SUBUNIT 2"/>
    <property type="match status" value="1"/>
</dbReference>
<sequence length="122" mass="14323">MSEKQQQQEQKVKEHQLQYNRFQELLTDLQGQLSSIASQIQEHSIVDKTLTEIPPNKREGRKCYKMVGGVLVNKSVDEVIKILDEESKELTKSKELLEKEFTSCKKEMNDWMTKNKVKIVRQ</sequence>
<feature type="coiled-coil region" evidence="3">
    <location>
        <begin position="5"/>
        <end position="32"/>
    </location>
</feature>
<dbReference type="GO" id="GO:0006457">
    <property type="term" value="P:protein folding"/>
    <property type="evidence" value="ECO:0007669"/>
    <property type="project" value="InterPro"/>
</dbReference>
<evidence type="ECO:0000256" key="2">
    <source>
        <dbReference type="ARBA" id="ARBA00023186"/>
    </source>
</evidence>
<dbReference type="InterPro" id="IPR027235">
    <property type="entry name" value="PFD2"/>
</dbReference>
<dbReference type="RefSeq" id="XP_018710510.1">
    <property type="nucleotide sequence ID" value="XM_018857879.1"/>
</dbReference>
<evidence type="ECO:0000256" key="1">
    <source>
        <dbReference type="ARBA" id="ARBA00008045"/>
    </source>
</evidence>
<accession>A0A1A0H7M7</accession>
<keyword evidence="2" id="KW-0143">Chaperone</keyword>
<keyword evidence="5" id="KW-1185">Reference proteome</keyword>
<comment type="similarity">
    <text evidence="1">Belongs to the prefoldin subunit beta family.</text>
</comment>
<keyword evidence="3" id="KW-0175">Coiled coil</keyword>
<organism evidence="4 5">
    <name type="scientific">Metschnikowia bicuspidata var. bicuspidata NRRL YB-4993</name>
    <dbReference type="NCBI Taxonomy" id="869754"/>
    <lineage>
        <taxon>Eukaryota</taxon>
        <taxon>Fungi</taxon>
        <taxon>Dikarya</taxon>
        <taxon>Ascomycota</taxon>
        <taxon>Saccharomycotina</taxon>
        <taxon>Pichiomycetes</taxon>
        <taxon>Metschnikowiaceae</taxon>
        <taxon>Metschnikowia</taxon>
    </lineage>
</organism>
<evidence type="ECO:0000256" key="3">
    <source>
        <dbReference type="SAM" id="Coils"/>
    </source>
</evidence>
<comment type="caution">
    <text evidence="4">The sequence shown here is derived from an EMBL/GenBank/DDBJ whole genome shotgun (WGS) entry which is preliminary data.</text>
</comment>
<reference evidence="4 5" key="1">
    <citation type="submission" date="2016-05" db="EMBL/GenBank/DDBJ databases">
        <title>Comparative genomics of biotechnologically important yeasts.</title>
        <authorList>
            <consortium name="DOE Joint Genome Institute"/>
            <person name="Riley R."/>
            <person name="Haridas S."/>
            <person name="Wolfe K.H."/>
            <person name="Lopes M.R."/>
            <person name="Hittinger C.T."/>
            <person name="Goker M."/>
            <person name="Salamov A."/>
            <person name="Wisecaver J."/>
            <person name="Long T.M."/>
            <person name="Aerts A.L."/>
            <person name="Barry K."/>
            <person name="Choi C."/>
            <person name="Clum A."/>
            <person name="Coughlan A.Y."/>
            <person name="Deshpande S."/>
            <person name="Douglass A.P."/>
            <person name="Hanson S.J."/>
            <person name="Klenk H.-P."/>
            <person name="LaButti K."/>
            <person name="Lapidus A."/>
            <person name="Lindquist E."/>
            <person name="Lipzen A."/>
            <person name="Meier-kolthoff J.P."/>
            <person name="Ohm R.A."/>
            <person name="Otillar R.P."/>
            <person name="Pangilinan J."/>
            <person name="Peng Y."/>
            <person name="Rokas A."/>
            <person name="Rosa C.A."/>
            <person name="Scheuner C."/>
            <person name="Sibirny A.A."/>
            <person name="Slot J.C."/>
            <person name="Stielow J.B."/>
            <person name="Sun H."/>
            <person name="Kurtzman C.P."/>
            <person name="Blackwell M."/>
            <person name="Grigoriev I.V."/>
            <person name="Jeffries T.W."/>
        </authorList>
    </citation>
    <scope>NUCLEOTIDE SEQUENCE [LARGE SCALE GENOMIC DNA]</scope>
    <source>
        <strain evidence="4 5">NRRL YB-4993</strain>
    </source>
</reference>
<protein>
    <submittedName>
        <fullName evidence="4">Prefoldin</fullName>
    </submittedName>
</protein>
<evidence type="ECO:0000313" key="4">
    <source>
        <dbReference type="EMBL" id="OBA19985.1"/>
    </source>
</evidence>
<dbReference type="OrthoDB" id="29646at2759"/>
<dbReference type="EMBL" id="LXTC01000005">
    <property type="protein sequence ID" value="OBA19985.1"/>
    <property type="molecule type" value="Genomic_DNA"/>
</dbReference>
<dbReference type="Pfam" id="PF01920">
    <property type="entry name" value="Prefoldin_2"/>
    <property type="match status" value="1"/>
</dbReference>
<dbReference type="GeneID" id="30030855"/>
<dbReference type="SUPFAM" id="SSF46579">
    <property type="entry name" value="Prefoldin"/>
    <property type="match status" value="1"/>
</dbReference>
<dbReference type="Proteomes" id="UP000092555">
    <property type="component" value="Unassembled WGS sequence"/>
</dbReference>
<dbReference type="InterPro" id="IPR002777">
    <property type="entry name" value="PFD_beta-like"/>
</dbReference>
<dbReference type="GO" id="GO:0051082">
    <property type="term" value="F:unfolded protein binding"/>
    <property type="evidence" value="ECO:0007669"/>
    <property type="project" value="InterPro"/>
</dbReference>
<dbReference type="Gene3D" id="1.10.287.370">
    <property type="match status" value="1"/>
</dbReference>